<dbReference type="PANTHER" id="PTHR36439">
    <property type="entry name" value="BLL4334 PROTEIN"/>
    <property type="match status" value="1"/>
</dbReference>
<sequence>MARHVAFLRGVSPMNAKMPELKRCFESAGFVDVKTVLSSGNVVFDSSLRSLSGIERKAEAAMARHLGRAFPTIARTVGELQRMIEADPFARFDLPAEAKRVVTFLRKPCGAIPRLPIEKEGARILALEGREVFTAYVPNPRGPVFMNLIEKAFGAGVTTRTWETVRKCAQA</sequence>
<dbReference type="Proteomes" id="UP000078486">
    <property type="component" value="Unassembled WGS sequence"/>
</dbReference>
<comment type="caution">
    <text evidence="1">The sequence shown here is derived from an EMBL/GenBank/DDBJ whole genome shotgun (WGS) entry which is preliminary data.</text>
</comment>
<evidence type="ECO:0008006" key="3">
    <source>
        <dbReference type="Google" id="ProtNLM"/>
    </source>
</evidence>
<accession>A0A178IFI5</accession>
<dbReference type="InterPro" id="IPR012545">
    <property type="entry name" value="DUF1697"/>
</dbReference>
<dbReference type="SUPFAM" id="SSF160379">
    <property type="entry name" value="SP0830-like"/>
    <property type="match status" value="1"/>
</dbReference>
<dbReference type="RefSeq" id="WP_068771528.1">
    <property type="nucleotide sequence ID" value="NZ_CP109796.1"/>
</dbReference>
<dbReference type="PIRSF" id="PIRSF008502">
    <property type="entry name" value="UCP008502"/>
    <property type="match status" value="1"/>
</dbReference>
<evidence type="ECO:0000313" key="2">
    <source>
        <dbReference type="Proteomes" id="UP000078486"/>
    </source>
</evidence>
<keyword evidence="2" id="KW-1185">Reference proteome</keyword>
<dbReference type="Pfam" id="PF08002">
    <property type="entry name" value="DUF1697"/>
    <property type="match status" value="1"/>
</dbReference>
<evidence type="ECO:0000313" key="1">
    <source>
        <dbReference type="EMBL" id="OAM88772.1"/>
    </source>
</evidence>
<dbReference type="AlphaFoldDB" id="A0A178IFI5"/>
<dbReference type="OrthoDB" id="9806494at2"/>
<reference evidence="1 2" key="1">
    <citation type="submission" date="2016-01" db="EMBL/GenBank/DDBJ databases">
        <title>High potential of lignocellulose degradation of a new Verrucomicrobia species.</title>
        <authorList>
            <person name="Wang Y."/>
            <person name="Shi Y."/>
            <person name="Qiu Z."/>
            <person name="Liu S."/>
            <person name="Yang H."/>
        </authorList>
    </citation>
    <scope>NUCLEOTIDE SEQUENCE [LARGE SCALE GENOMIC DNA]</scope>
    <source>
        <strain evidence="1 2">TSB47</strain>
    </source>
</reference>
<protein>
    <recommendedName>
        <fullName evidence="3">DUF1697 domain-containing protein</fullName>
    </recommendedName>
</protein>
<proteinExistence type="predicted"/>
<dbReference type="Gene3D" id="3.30.70.1280">
    <property type="entry name" value="SP0830-like domains"/>
    <property type="match status" value="1"/>
</dbReference>
<dbReference type="EMBL" id="LRRQ01000119">
    <property type="protein sequence ID" value="OAM88772.1"/>
    <property type="molecule type" value="Genomic_DNA"/>
</dbReference>
<organism evidence="1 2">
    <name type="scientific">Termitidicoccus mucosus</name>
    <dbReference type="NCBI Taxonomy" id="1184151"/>
    <lineage>
        <taxon>Bacteria</taxon>
        <taxon>Pseudomonadati</taxon>
        <taxon>Verrucomicrobiota</taxon>
        <taxon>Opitutia</taxon>
        <taxon>Opitutales</taxon>
        <taxon>Opitutaceae</taxon>
        <taxon>Termitidicoccus</taxon>
    </lineage>
</organism>
<gene>
    <name evidence="1" type="ORF">AW736_17250</name>
</gene>
<dbReference type="STRING" id="1184151.AW736_17250"/>
<dbReference type="PANTHER" id="PTHR36439:SF1">
    <property type="entry name" value="DUF1697 DOMAIN-CONTAINING PROTEIN"/>
    <property type="match status" value="1"/>
</dbReference>
<name>A0A178IFI5_9BACT</name>